<dbReference type="KEGG" id="dov:DSCO28_66720"/>
<evidence type="ECO:0000259" key="6">
    <source>
        <dbReference type="PROSITE" id="PS50110"/>
    </source>
</evidence>
<dbReference type="EMBL" id="AP021876">
    <property type="protein sequence ID" value="BBO86106.1"/>
    <property type="molecule type" value="Genomic_DNA"/>
</dbReference>
<sequence>MTSRIDILLVEDNPGDADLIQEIVSGAKIADFHFTHAETLSDAIHHLKEKGTNLALLDLGLPDSSGLETVNRVRQAISSVPIVVLTGNDDEMTGMAAVKAGAQDYLVKGKVSGDLLARVFVYTVERFQHQNTLRESEQFLRSGLDALAAHIAILAPDGGILAVNRAWRKFAANSGALHAGGFINANYLDICDTAAADGEPAAAVSASGIRAVIDGVDDLFEYEYPCHGPEQERWFHVRVTPFPGSAPRRVVVAHEDITRRKRADQALKASEKQLRMVLDTSPNCVFILDSQGRYILVNQAIADLYGTTKSAMIGKTERDMTVNGLGIPGENDSSAGTSYSMDGTICYEKSLTPPDGNKRWFRIVQTPISLPETPDCNLFIALEVTDQRHAQEQLRNSELRLKTILDAQTSNITLLDTRMRVQWPNREACRSANMTRRQIIGKYCHEVWHQLPDICEGCPVVPALQDGEYHTARLTTPAGRTWHVLGCPVRNDAGHIVSTVVVKEDITERIQLESQLRQAQKMESLGTLAGGIAHDFNNILSAILGYTELTLLQAPEDAELKGNLKEVYQAGMRATDLVRQILTFSRRTDVELKPLEISIVIREALKLLRSTLPTSIEFRQRIDKNLDQVLADPTQIHQIVMNLCTNAGHAMEPRGGLLSVGLTQTTVGPDTDPPNYTIEPGQYLKLTVSDTGCGMTPEITASIFDPYFTTKDLGEGTGLGLSVVHGIVKEYGGEILVDSTPGKGSTFTLYLPTIENADEDSRQAGLELPPRGTERILVIDDEPPILKFTSRILEQQGYRVDTENDSLQALERFRAGPDEYDLILSDVTMPRLTGDRLAAEILAIRPDIPVILCTGYSRIVSEESARSIGVRALIAKPIVRRTLLSEIRKILDAAI</sequence>
<evidence type="ECO:0000256" key="1">
    <source>
        <dbReference type="ARBA" id="ARBA00000085"/>
    </source>
</evidence>
<dbReference type="Gene3D" id="3.40.50.2300">
    <property type="match status" value="2"/>
</dbReference>
<dbReference type="SUPFAM" id="SSF52172">
    <property type="entry name" value="CheY-like"/>
    <property type="match status" value="2"/>
</dbReference>
<dbReference type="InterPro" id="IPR013656">
    <property type="entry name" value="PAS_4"/>
</dbReference>
<dbReference type="Gene3D" id="1.10.287.130">
    <property type="match status" value="1"/>
</dbReference>
<gene>
    <name evidence="9" type="ORF">DSCO28_66720</name>
</gene>
<dbReference type="PROSITE" id="PS50112">
    <property type="entry name" value="PAS"/>
    <property type="match status" value="1"/>
</dbReference>
<dbReference type="SMART" id="SM00388">
    <property type="entry name" value="HisKA"/>
    <property type="match status" value="1"/>
</dbReference>
<dbReference type="Pfam" id="PF00512">
    <property type="entry name" value="HisKA"/>
    <property type="match status" value="1"/>
</dbReference>
<dbReference type="Pfam" id="PF00072">
    <property type="entry name" value="Response_reg"/>
    <property type="match status" value="2"/>
</dbReference>
<evidence type="ECO:0000259" key="7">
    <source>
        <dbReference type="PROSITE" id="PS50112"/>
    </source>
</evidence>
<feature type="modified residue" description="4-aspartylphosphate" evidence="4">
    <location>
        <position position="58"/>
    </location>
</feature>
<dbReference type="PANTHER" id="PTHR43065:SF42">
    <property type="entry name" value="TWO-COMPONENT SENSOR PPRA"/>
    <property type="match status" value="1"/>
</dbReference>
<protein>
    <recommendedName>
        <fullName evidence="2">histidine kinase</fullName>
        <ecNumber evidence="2">2.7.13.3</ecNumber>
    </recommendedName>
</protein>
<dbReference type="InterPro" id="IPR036890">
    <property type="entry name" value="HATPase_C_sf"/>
</dbReference>
<evidence type="ECO:0000256" key="2">
    <source>
        <dbReference type="ARBA" id="ARBA00012438"/>
    </source>
</evidence>
<dbReference type="InterPro" id="IPR003661">
    <property type="entry name" value="HisK_dim/P_dom"/>
</dbReference>
<dbReference type="PANTHER" id="PTHR43065">
    <property type="entry name" value="SENSOR HISTIDINE KINASE"/>
    <property type="match status" value="1"/>
</dbReference>
<dbReference type="SMART" id="SM00387">
    <property type="entry name" value="HATPase_c"/>
    <property type="match status" value="1"/>
</dbReference>
<dbReference type="InterPro" id="IPR000700">
    <property type="entry name" value="PAS-assoc_C"/>
</dbReference>
<evidence type="ECO:0000256" key="3">
    <source>
        <dbReference type="ARBA" id="ARBA00022553"/>
    </source>
</evidence>
<dbReference type="RefSeq" id="WP_155325516.1">
    <property type="nucleotide sequence ID" value="NZ_AP021876.1"/>
</dbReference>
<dbReference type="PRINTS" id="PR00344">
    <property type="entry name" value="BCTRLSENSOR"/>
</dbReference>
<proteinExistence type="predicted"/>
<dbReference type="SMART" id="SM00091">
    <property type="entry name" value="PAS"/>
    <property type="match status" value="2"/>
</dbReference>
<feature type="domain" description="Response regulatory" evidence="6">
    <location>
        <begin position="6"/>
        <end position="123"/>
    </location>
</feature>
<evidence type="ECO:0000313" key="10">
    <source>
        <dbReference type="Proteomes" id="UP000425960"/>
    </source>
</evidence>
<accession>A0A5K8A102</accession>
<dbReference type="InterPro" id="IPR035965">
    <property type="entry name" value="PAS-like_dom_sf"/>
</dbReference>
<dbReference type="InterPro" id="IPR004358">
    <property type="entry name" value="Sig_transdc_His_kin-like_C"/>
</dbReference>
<dbReference type="CDD" id="cd00082">
    <property type="entry name" value="HisKA"/>
    <property type="match status" value="1"/>
</dbReference>
<evidence type="ECO:0000313" key="9">
    <source>
        <dbReference type="EMBL" id="BBO86106.1"/>
    </source>
</evidence>
<feature type="modified residue" description="4-aspartylphosphate" evidence="4">
    <location>
        <position position="826"/>
    </location>
</feature>
<dbReference type="InterPro" id="IPR003594">
    <property type="entry name" value="HATPase_dom"/>
</dbReference>
<dbReference type="SUPFAM" id="SSF55874">
    <property type="entry name" value="ATPase domain of HSP90 chaperone/DNA topoisomerase II/histidine kinase"/>
    <property type="match status" value="1"/>
</dbReference>
<dbReference type="PROSITE" id="PS50109">
    <property type="entry name" value="HIS_KIN"/>
    <property type="match status" value="1"/>
</dbReference>
<reference evidence="9 10" key="1">
    <citation type="submission" date="2019-11" db="EMBL/GenBank/DDBJ databases">
        <title>Comparative genomics of hydrocarbon-degrading Desulfosarcina strains.</title>
        <authorList>
            <person name="Watanabe M."/>
            <person name="Kojima H."/>
            <person name="Fukui M."/>
        </authorList>
    </citation>
    <scope>NUCLEOTIDE SEQUENCE [LARGE SCALE GENOMIC DNA]</scope>
    <source>
        <strain evidence="9 10">28bB2T</strain>
    </source>
</reference>
<dbReference type="InterPro" id="IPR036097">
    <property type="entry name" value="HisK_dim/P_sf"/>
</dbReference>
<feature type="domain" description="Response regulatory" evidence="6">
    <location>
        <begin position="775"/>
        <end position="891"/>
    </location>
</feature>
<dbReference type="InterPro" id="IPR001789">
    <property type="entry name" value="Sig_transdc_resp-reg_receiver"/>
</dbReference>
<comment type="catalytic activity">
    <reaction evidence="1">
        <text>ATP + protein L-histidine = ADP + protein N-phospho-L-histidine.</text>
        <dbReference type="EC" id="2.7.13.3"/>
    </reaction>
</comment>
<evidence type="ECO:0000259" key="8">
    <source>
        <dbReference type="PROSITE" id="PS50113"/>
    </source>
</evidence>
<dbReference type="EC" id="2.7.13.3" evidence="2"/>
<dbReference type="Proteomes" id="UP000425960">
    <property type="component" value="Chromosome"/>
</dbReference>
<dbReference type="InterPro" id="IPR011006">
    <property type="entry name" value="CheY-like_superfamily"/>
</dbReference>
<dbReference type="PROSITE" id="PS50110">
    <property type="entry name" value="RESPONSE_REGULATORY"/>
    <property type="match status" value="2"/>
</dbReference>
<dbReference type="InterPro" id="IPR000014">
    <property type="entry name" value="PAS"/>
</dbReference>
<name>A0A5K8A102_9BACT</name>
<feature type="domain" description="PAC" evidence="8">
    <location>
        <begin position="465"/>
        <end position="518"/>
    </location>
</feature>
<dbReference type="CDD" id="cd00156">
    <property type="entry name" value="REC"/>
    <property type="match status" value="2"/>
</dbReference>
<dbReference type="AlphaFoldDB" id="A0A5K8A102"/>
<dbReference type="Pfam" id="PF02518">
    <property type="entry name" value="HATPase_c"/>
    <property type="match status" value="1"/>
</dbReference>
<dbReference type="GO" id="GO:0000155">
    <property type="term" value="F:phosphorelay sensor kinase activity"/>
    <property type="evidence" value="ECO:0007669"/>
    <property type="project" value="InterPro"/>
</dbReference>
<dbReference type="PROSITE" id="PS50113">
    <property type="entry name" value="PAC"/>
    <property type="match status" value="1"/>
</dbReference>
<keyword evidence="3 4" id="KW-0597">Phosphoprotein</keyword>
<dbReference type="Pfam" id="PF08448">
    <property type="entry name" value="PAS_4"/>
    <property type="match status" value="2"/>
</dbReference>
<dbReference type="NCBIfam" id="TIGR00229">
    <property type="entry name" value="sensory_box"/>
    <property type="match status" value="1"/>
</dbReference>
<organism evidence="9 10">
    <name type="scientific">Desulfosarcina ovata subsp. sediminis</name>
    <dbReference type="NCBI Taxonomy" id="885957"/>
    <lineage>
        <taxon>Bacteria</taxon>
        <taxon>Pseudomonadati</taxon>
        <taxon>Thermodesulfobacteriota</taxon>
        <taxon>Desulfobacteria</taxon>
        <taxon>Desulfobacterales</taxon>
        <taxon>Desulfosarcinaceae</taxon>
        <taxon>Desulfosarcina</taxon>
    </lineage>
</organism>
<dbReference type="InterPro" id="IPR005467">
    <property type="entry name" value="His_kinase_dom"/>
</dbReference>
<dbReference type="Gene3D" id="3.30.565.10">
    <property type="entry name" value="Histidine kinase-like ATPase, C-terminal domain"/>
    <property type="match status" value="1"/>
</dbReference>
<feature type="domain" description="PAS" evidence="7">
    <location>
        <begin position="270"/>
        <end position="316"/>
    </location>
</feature>
<dbReference type="SUPFAM" id="SSF55785">
    <property type="entry name" value="PYP-like sensor domain (PAS domain)"/>
    <property type="match status" value="3"/>
</dbReference>
<feature type="domain" description="Histidine kinase" evidence="5">
    <location>
        <begin position="531"/>
        <end position="755"/>
    </location>
</feature>
<dbReference type="SUPFAM" id="SSF47384">
    <property type="entry name" value="Homodimeric domain of signal transducing histidine kinase"/>
    <property type="match status" value="1"/>
</dbReference>
<dbReference type="SMART" id="SM00448">
    <property type="entry name" value="REC"/>
    <property type="match status" value="2"/>
</dbReference>
<dbReference type="Gene3D" id="3.30.450.20">
    <property type="entry name" value="PAS domain"/>
    <property type="match status" value="3"/>
</dbReference>
<evidence type="ECO:0000259" key="5">
    <source>
        <dbReference type="PROSITE" id="PS50109"/>
    </source>
</evidence>
<evidence type="ECO:0000256" key="4">
    <source>
        <dbReference type="PROSITE-ProRule" id="PRU00169"/>
    </source>
</evidence>